<dbReference type="PANTHER" id="PTHR32039:SF7">
    <property type="entry name" value="COMPETENCE PROTEIN COMM"/>
    <property type="match status" value="1"/>
</dbReference>
<evidence type="ECO:0000259" key="2">
    <source>
        <dbReference type="Pfam" id="PF01078"/>
    </source>
</evidence>
<dbReference type="SUPFAM" id="SSF52540">
    <property type="entry name" value="P-loop containing nucleoside triphosphate hydrolases"/>
    <property type="match status" value="1"/>
</dbReference>
<dbReference type="EMBL" id="CADILG010000014">
    <property type="protein sequence ID" value="CAB3862490.1"/>
    <property type="molecule type" value="Genomic_DNA"/>
</dbReference>
<evidence type="ECO:0000313" key="5">
    <source>
        <dbReference type="Proteomes" id="UP000494117"/>
    </source>
</evidence>
<dbReference type="InterPro" id="IPR025158">
    <property type="entry name" value="Mg_chelat-rel_C"/>
</dbReference>
<dbReference type="GO" id="GO:0005524">
    <property type="term" value="F:ATP binding"/>
    <property type="evidence" value="ECO:0007669"/>
    <property type="project" value="InterPro"/>
</dbReference>
<dbReference type="InterPro" id="IPR000523">
    <property type="entry name" value="Mg_chelatse_chII-like_cat_dom"/>
</dbReference>
<dbReference type="Gene3D" id="3.40.50.300">
    <property type="entry name" value="P-loop containing nucleotide triphosphate hydrolases"/>
    <property type="match status" value="1"/>
</dbReference>
<dbReference type="Proteomes" id="UP000494117">
    <property type="component" value="Unassembled WGS sequence"/>
</dbReference>
<evidence type="ECO:0000259" key="3">
    <source>
        <dbReference type="Pfam" id="PF13335"/>
    </source>
</evidence>
<dbReference type="Pfam" id="PF13335">
    <property type="entry name" value="Mg_chelatase_C"/>
    <property type="match status" value="1"/>
</dbReference>
<name>A0A6S7CU41_9BURK</name>
<keyword evidence="5" id="KW-1185">Reference proteome</keyword>
<dbReference type="AlphaFoldDB" id="A0A6S7CU41"/>
<accession>A0A6S7CU41</accession>
<proteinExistence type="predicted"/>
<dbReference type="PANTHER" id="PTHR32039">
    <property type="entry name" value="MAGNESIUM-CHELATASE SUBUNIT CHLI"/>
    <property type="match status" value="1"/>
</dbReference>
<feature type="region of interest" description="Disordered" evidence="1">
    <location>
        <begin position="1"/>
        <end position="20"/>
    </location>
</feature>
<reference evidence="4 5" key="1">
    <citation type="submission" date="2020-04" db="EMBL/GenBank/DDBJ databases">
        <authorList>
            <person name="De Canck E."/>
        </authorList>
    </citation>
    <scope>NUCLEOTIDE SEQUENCE [LARGE SCALE GENOMIC DNA]</scope>
    <source>
        <strain evidence="4 5">LMG 26858</strain>
    </source>
</reference>
<sequence>MAALAGLSDAPAGQPPFRAPHHSATAAALVGGGSRPRPGEISLAHHGVLFLDELPEFSRRTLEALREPLETGRVVIARALRSAQFPARFQLVAAMNPCPCGWRGHPGRTCGCTPDQVARYAGKISGPLLDRIDLHVALPPSDPEWMGKPPGEPSGPVRERVARCRLRQLARQGKPNAALAGAELDEHCRLDGEAQALLLQAMRRLAGSARAMHRALRVARTIADLEGEDALAARHVAQAVQYRRPGA</sequence>
<evidence type="ECO:0000313" key="4">
    <source>
        <dbReference type="EMBL" id="CAB3862490.1"/>
    </source>
</evidence>
<feature type="domain" description="Magnesium chelatase ChlI-like catalytic" evidence="2">
    <location>
        <begin position="10"/>
        <end position="142"/>
    </location>
</feature>
<dbReference type="InterPro" id="IPR045006">
    <property type="entry name" value="CHLI-like"/>
</dbReference>
<feature type="domain" description="Mg chelatase-related protein C-terminal" evidence="3">
    <location>
        <begin position="151"/>
        <end position="243"/>
    </location>
</feature>
<organism evidence="4 5">
    <name type="scientific">Achromobacter anxifer</name>
    <dbReference type="NCBI Taxonomy" id="1287737"/>
    <lineage>
        <taxon>Bacteria</taxon>
        <taxon>Pseudomonadati</taxon>
        <taxon>Pseudomonadota</taxon>
        <taxon>Betaproteobacteria</taxon>
        <taxon>Burkholderiales</taxon>
        <taxon>Alcaligenaceae</taxon>
        <taxon>Achromobacter</taxon>
    </lineage>
</organism>
<gene>
    <name evidence="4" type="primary">comM</name>
    <name evidence="4" type="ORF">LMG26858_02293</name>
</gene>
<dbReference type="Pfam" id="PF01078">
    <property type="entry name" value="Mg_chelatase"/>
    <property type="match status" value="1"/>
</dbReference>
<dbReference type="InterPro" id="IPR027417">
    <property type="entry name" value="P-loop_NTPase"/>
</dbReference>
<protein>
    <submittedName>
        <fullName evidence="4">Competence protein ComM</fullName>
    </submittedName>
</protein>
<evidence type="ECO:0000256" key="1">
    <source>
        <dbReference type="SAM" id="MobiDB-lite"/>
    </source>
</evidence>